<accession>A0ABP5JSF8</accession>
<dbReference type="InterPro" id="IPR036291">
    <property type="entry name" value="NAD(P)-bd_dom_sf"/>
</dbReference>
<keyword evidence="4" id="KW-1185">Reference proteome</keyword>
<evidence type="ECO:0000313" key="3">
    <source>
        <dbReference type="EMBL" id="GAA2120453.1"/>
    </source>
</evidence>
<evidence type="ECO:0000259" key="2">
    <source>
        <dbReference type="Pfam" id="PF01370"/>
    </source>
</evidence>
<dbReference type="PANTHER" id="PTHR48079">
    <property type="entry name" value="PROTEIN YEEZ"/>
    <property type="match status" value="1"/>
</dbReference>
<gene>
    <name evidence="3" type="ORF">GCM10009727_05210</name>
</gene>
<dbReference type="Pfam" id="PF01370">
    <property type="entry name" value="Epimerase"/>
    <property type="match status" value="1"/>
</dbReference>
<proteinExistence type="predicted"/>
<feature type="domain" description="NAD-dependent epimerase/dehydratase" evidence="2">
    <location>
        <begin position="3"/>
        <end position="215"/>
    </location>
</feature>
<reference evidence="4" key="1">
    <citation type="journal article" date="2019" name="Int. J. Syst. Evol. Microbiol.">
        <title>The Global Catalogue of Microorganisms (GCM) 10K type strain sequencing project: providing services to taxonomists for standard genome sequencing and annotation.</title>
        <authorList>
            <consortium name="The Broad Institute Genomics Platform"/>
            <consortium name="The Broad Institute Genome Sequencing Center for Infectious Disease"/>
            <person name="Wu L."/>
            <person name="Ma J."/>
        </authorList>
    </citation>
    <scope>NUCLEOTIDE SEQUENCE [LARGE SCALE GENOMIC DNA]</scope>
    <source>
        <strain evidence="4">JCM 13850</strain>
    </source>
</reference>
<dbReference type="InterPro" id="IPR001509">
    <property type="entry name" value="Epimerase_deHydtase"/>
</dbReference>
<evidence type="ECO:0000313" key="4">
    <source>
        <dbReference type="Proteomes" id="UP001501020"/>
    </source>
</evidence>
<dbReference type="Gene3D" id="3.40.50.720">
    <property type="entry name" value="NAD(P)-binding Rossmann-like Domain"/>
    <property type="match status" value="1"/>
</dbReference>
<protein>
    <submittedName>
        <fullName evidence="3">NAD(P)-dependent oxidoreductase</fullName>
    </submittedName>
</protein>
<comment type="caution">
    <text evidence="3">The sequence shown here is derived from an EMBL/GenBank/DDBJ whole genome shotgun (WGS) entry which is preliminary data.</text>
</comment>
<dbReference type="InterPro" id="IPR051783">
    <property type="entry name" value="NAD(P)-dependent_oxidoreduct"/>
</dbReference>
<sequence length="282" mass="29487">MRVFLAGATGVIGRALVPLLLQAGHQVTGTSRTTRGAARLGAAGATGIALDVFDREAVTDALLTTAPDALIHQLTALGDGSPADNARIRRDGTRNLVDAARKAGVGRIVGQSIAWAYEPGDLPADESVPLDLSAPPPRATTIGGIHALETTAAEISDHVILRYGTLYGPGTWYAPQGLIAARLRAGELLANDAVTSFVHVQDAAHAALLALTWPNGPVNIVDHEPAPARAWVPALATALDEPAPAPGHGRAGWERGARNHKATALGWQPRHPSWRTGFHQQE</sequence>
<organism evidence="3 4">
    <name type="scientific">Actinomadura napierensis</name>
    <dbReference type="NCBI Taxonomy" id="267854"/>
    <lineage>
        <taxon>Bacteria</taxon>
        <taxon>Bacillati</taxon>
        <taxon>Actinomycetota</taxon>
        <taxon>Actinomycetes</taxon>
        <taxon>Streptosporangiales</taxon>
        <taxon>Thermomonosporaceae</taxon>
        <taxon>Actinomadura</taxon>
    </lineage>
</organism>
<dbReference type="EMBL" id="BAAAMR010000002">
    <property type="protein sequence ID" value="GAA2120453.1"/>
    <property type="molecule type" value="Genomic_DNA"/>
</dbReference>
<name>A0ABP5JSF8_9ACTN</name>
<dbReference type="PANTHER" id="PTHR48079:SF6">
    <property type="entry name" value="NAD(P)-BINDING DOMAIN-CONTAINING PROTEIN-RELATED"/>
    <property type="match status" value="1"/>
</dbReference>
<dbReference type="SUPFAM" id="SSF51735">
    <property type="entry name" value="NAD(P)-binding Rossmann-fold domains"/>
    <property type="match status" value="1"/>
</dbReference>
<dbReference type="Proteomes" id="UP001501020">
    <property type="component" value="Unassembled WGS sequence"/>
</dbReference>
<dbReference type="RefSeq" id="WP_344260930.1">
    <property type="nucleotide sequence ID" value="NZ_BAAAMR010000002.1"/>
</dbReference>
<evidence type="ECO:0000256" key="1">
    <source>
        <dbReference type="SAM" id="MobiDB-lite"/>
    </source>
</evidence>
<feature type="region of interest" description="Disordered" evidence="1">
    <location>
        <begin position="263"/>
        <end position="282"/>
    </location>
</feature>